<dbReference type="AlphaFoldDB" id="A0A8T0EY26"/>
<comment type="caution">
    <text evidence="1">The sequence shown here is derived from an EMBL/GenBank/DDBJ whole genome shotgun (WGS) entry which is preliminary data.</text>
</comment>
<proteinExistence type="predicted"/>
<protein>
    <recommendedName>
        <fullName evidence="3">Peptidase aspartic putative domain-containing protein</fullName>
    </recommendedName>
</protein>
<organism evidence="1 2">
    <name type="scientific">Argiope bruennichi</name>
    <name type="common">Wasp spider</name>
    <name type="synonym">Aranea bruennichi</name>
    <dbReference type="NCBI Taxonomy" id="94029"/>
    <lineage>
        <taxon>Eukaryota</taxon>
        <taxon>Metazoa</taxon>
        <taxon>Ecdysozoa</taxon>
        <taxon>Arthropoda</taxon>
        <taxon>Chelicerata</taxon>
        <taxon>Arachnida</taxon>
        <taxon>Araneae</taxon>
        <taxon>Araneomorphae</taxon>
        <taxon>Entelegynae</taxon>
        <taxon>Araneoidea</taxon>
        <taxon>Araneidae</taxon>
        <taxon>Argiope</taxon>
    </lineage>
</organism>
<evidence type="ECO:0000313" key="2">
    <source>
        <dbReference type="Proteomes" id="UP000807504"/>
    </source>
</evidence>
<name>A0A8T0EY26_ARGBR</name>
<dbReference type="EMBL" id="JABXBU010002072">
    <property type="protein sequence ID" value="KAF8778899.1"/>
    <property type="molecule type" value="Genomic_DNA"/>
</dbReference>
<dbReference type="PANTHER" id="PTHR47331">
    <property type="entry name" value="PHD-TYPE DOMAIN-CONTAINING PROTEIN"/>
    <property type="match status" value="1"/>
</dbReference>
<keyword evidence="2" id="KW-1185">Reference proteome</keyword>
<reference evidence="1" key="1">
    <citation type="journal article" date="2020" name="bioRxiv">
        <title>Chromosome-level reference genome of the European wasp spider Argiope bruennichi: a resource for studies on range expansion and evolutionary adaptation.</title>
        <authorList>
            <person name="Sheffer M.M."/>
            <person name="Hoppe A."/>
            <person name="Krehenwinkel H."/>
            <person name="Uhl G."/>
            <person name="Kuss A.W."/>
            <person name="Jensen L."/>
            <person name="Jensen C."/>
            <person name="Gillespie R.G."/>
            <person name="Hoff K.J."/>
            <person name="Prost S."/>
        </authorList>
    </citation>
    <scope>NUCLEOTIDE SEQUENCE</scope>
</reference>
<accession>A0A8T0EY26</accession>
<gene>
    <name evidence="1" type="ORF">HNY73_015580</name>
</gene>
<reference evidence="1" key="2">
    <citation type="submission" date="2020-06" db="EMBL/GenBank/DDBJ databases">
        <authorList>
            <person name="Sheffer M."/>
        </authorList>
    </citation>
    <scope>NUCLEOTIDE SEQUENCE</scope>
</reference>
<evidence type="ECO:0008006" key="3">
    <source>
        <dbReference type="Google" id="ProtNLM"/>
    </source>
</evidence>
<sequence>MWTLEIDYPTSGVRDKTSATIRKQGSHFKELRDYNIHLAEDLDGPIEILIGADVAGKLITGNHLQLKNGITAIETKLGWMVIGRAKSENISLLITSLLTTSACITDLWTLDSLGITDPSEKKVELQETARQHFLDTVEIENDSYVVSLPWIEGRLPLPDNFELSEKRLHKVVKRLKTEGLFEAYVAVFKECLEENIIEK</sequence>
<evidence type="ECO:0000313" key="1">
    <source>
        <dbReference type="EMBL" id="KAF8778899.1"/>
    </source>
</evidence>
<dbReference type="Proteomes" id="UP000807504">
    <property type="component" value="Unassembled WGS sequence"/>
</dbReference>
<dbReference type="PANTHER" id="PTHR47331:SF5">
    <property type="entry name" value="RIBONUCLEASE H"/>
    <property type="match status" value="1"/>
</dbReference>